<dbReference type="AlphaFoldDB" id="A0A4U0VN74"/>
<evidence type="ECO:0000256" key="1">
    <source>
        <dbReference type="SAM" id="MobiDB-lite"/>
    </source>
</evidence>
<dbReference type="EMBL" id="NAJQ01002040">
    <property type="protein sequence ID" value="TKA49916.1"/>
    <property type="molecule type" value="Genomic_DNA"/>
</dbReference>
<organism evidence="2 3">
    <name type="scientific">Friedmanniomyces simplex</name>
    <dbReference type="NCBI Taxonomy" id="329884"/>
    <lineage>
        <taxon>Eukaryota</taxon>
        <taxon>Fungi</taxon>
        <taxon>Dikarya</taxon>
        <taxon>Ascomycota</taxon>
        <taxon>Pezizomycotina</taxon>
        <taxon>Dothideomycetes</taxon>
        <taxon>Dothideomycetidae</taxon>
        <taxon>Mycosphaerellales</taxon>
        <taxon>Teratosphaeriaceae</taxon>
        <taxon>Friedmanniomyces</taxon>
    </lineage>
</organism>
<name>A0A4U0VN74_9PEZI</name>
<dbReference type="Proteomes" id="UP000309340">
    <property type="component" value="Unassembled WGS sequence"/>
</dbReference>
<protein>
    <submittedName>
        <fullName evidence="2">Uncharacterized protein</fullName>
    </submittedName>
</protein>
<evidence type="ECO:0000313" key="2">
    <source>
        <dbReference type="EMBL" id="TKA49916.1"/>
    </source>
</evidence>
<sequence length="67" mass="6498">GGDAVAAGFPGVWGVLKGKAERGEGSGGEVPGWKRERSGGAVGGGAQKIGPGMVFNFSGMRPVGVVG</sequence>
<reference evidence="2 3" key="1">
    <citation type="submission" date="2017-03" db="EMBL/GenBank/DDBJ databases">
        <title>Genomes of endolithic fungi from Antarctica.</title>
        <authorList>
            <person name="Coleine C."/>
            <person name="Masonjones S."/>
            <person name="Stajich J.E."/>
        </authorList>
    </citation>
    <scope>NUCLEOTIDE SEQUENCE [LARGE SCALE GENOMIC DNA]</scope>
    <source>
        <strain evidence="2 3">CCFEE 5184</strain>
    </source>
</reference>
<feature type="region of interest" description="Disordered" evidence="1">
    <location>
        <begin position="20"/>
        <end position="45"/>
    </location>
</feature>
<comment type="caution">
    <text evidence="2">The sequence shown here is derived from an EMBL/GenBank/DDBJ whole genome shotgun (WGS) entry which is preliminary data.</text>
</comment>
<evidence type="ECO:0000313" key="3">
    <source>
        <dbReference type="Proteomes" id="UP000309340"/>
    </source>
</evidence>
<gene>
    <name evidence="2" type="ORF">B0A55_12400</name>
</gene>
<keyword evidence="3" id="KW-1185">Reference proteome</keyword>
<accession>A0A4U0VN74</accession>
<proteinExistence type="predicted"/>
<feature type="non-terminal residue" evidence="2">
    <location>
        <position position="1"/>
    </location>
</feature>